<proteinExistence type="predicted"/>
<evidence type="ECO:0000259" key="3">
    <source>
        <dbReference type="Pfam" id="PF13439"/>
    </source>
</evidence>
<accession>A0ABZ2K9E1</accession>
<dbReference type="RefSeq" id="WP_394844554.1">
    <property type="nucleotide sequence ID" value="NZ_CP089982.1"/>
</dbReference>
<gene>
    <name evidence="4" type="ORF">LZC95_46805</name>
</gene>
<organism evidence="4 5">
    <name type="scientific">Pendulispora brunnea</name>
    <dbReference type="NCBI Taxonomy" id="2905690"/>
    <lineage>
        <taxon>Bacteria</taxon>
        <taxon>Pseudomonadati</taxon>
        <taxon>Myxococcota</taxon>
        <taxon>Myxococcia</taxon>
        <taxon>Myxococcales</taxon>
        <taxon>Sorangiineae</taxon>
        <taxon>Pendulisporaceae</taxon>
        <taxon>Pendulispora</taxon>
    </lineage>
</organism>
<sequence length="359" mass="39264">MSLRTVLMTCDAVGGVWTYALHLARGIAEQGVRVVLAALGPPPNTEQRREAERISGLDLRVFEGRLEWMDDPWDDVGRSGEWLLALERETRPDIVHSNMYAHGALPFRAPTVVVAHSCVLSWWDAVKNEPPPEKYARYRTAVARGLSGADAVVAPTRAMLEAVRKHYGSPARARVIHNATPVPSRTGSTKSQVIFSQGRLWDEAKNVEALAAIAPRTPWPIHVAGSPVHPDGRSRELAGICNLGWLGREALEACLATSAIYAHPARYEPFGLAPLEAAHAACALVLGDIPSLREIWGPNALYVASDDHEALATTLLGLIADPGRRVEMGQRAQRRARDFSLACQARDYLALYSELQEEA</sequence>
<reference evidence="4 5" key="1">
    <citation type="submission" date="2021-12" db="EMBL/GenBank/DDBJ databases">
        <title>Discovery of the Pendulisporaceae a myxobacterial family with distinct sporulation behavior and unique specialized metabolism.</title>
        <authorList>
            <person name="Garcia R."/>
            <person name="Popoff A."/>
            <person name="Bader C.D."/>
            <person name="Loehr J."/>
            <person name="Walesch S."/>
            <person name="Walt C."/>
            <person name="Boldt J."/>
            <person name="Bunk B."/>
            <person name="Haeckl F.J.F.P.J."/>
            <person name="Gunesch A.P."/>
            <person name="Birkelbach J."/>
            <person name="Nuebel U."/>
            <person name="Pietschmann T."/>
            <person name="Bach T."/>
            <person name="Mueller R."/>
        </authorList>
    </citation>
    <scope>NUCLEOTIDE SEQUENCE [LARGE SCALE GENOMIC DNA]</scope>
    <source>
        <strain evidence="4 5">MSr12523</strain>
    </source>
</reference>
<dbReference type="EMBL" id="CP089982">
    <property type="protein sequence ID" value="WXA93952.1"/>
    <property type="molecule type" value="Genomic_DNA"/>
</dbReference>
<dbReference type="SUPFAM" id="SSF53756">
    <property type="entry name" value="UDP-Glycosyltransferase/glycogen phosphorylase"/>
    <property type="match status" value="1"/>
</dbReference>
<dbReference type="PANTHER" id="PTHR46401">
    <property type="entry name" value="GLYCOSYLTRANSFERASE WBBK-RELATED"/>
    <property type="match status" value="1"/>
</dbReference>
<dbReference type="Gene3D" id="3.40.50.2000">
    <property type="entry name" value="Glycogen Phosphorylase B"/>
    <property type="match status" value="2"/>
</dbReference>
<dbReference type="InterPro" id="IPR028098">
    <property type="entry name" value="Glyco_trans_4-like_N"/>
</dbReference>
<evidence type="ECO:0000313" key="4">
    <source>
        <dbReference type="EMBL" id="WXA93952.1"/>
    </source>
</evidence>
<keyword evidence="1" id="KW-0808">Transferase</keyword>
<dbReference type="Pfam" id="PF00534">
    <property type="entry name" value="Glycos_transf_1"/>
    <property type="match status" value="1"/>
</dbReference>
<feature type="domain" description="Glycosyl transferase family 1" evidence="2">
    <location>
        <begin position="192"/>
        <end position="334"/>
    </location>
</feature>
<protein>
    <submittedName>
        <fullName evidence="4">Glycosyltransferase family 4 protein</fullName>
    </submittedName>
</protein>
<evidence type="ECO:0000259" key="2">
    <source>
        <dbReference type="Pfam" id="PF00534"/>
    </source>
</evidence>
<dbReference type="Pfam" id="PF13439">
    <property type="entry name" value="Glyco_transf_4"/>
    <property type="match status" value="1"/>
</dbReference>
<name>A0ABZ2K9E1_9BACT</name>
<dbReference type="Proteomes" id="UP001379533">
    <property type="component" value="Chromosome"/>
</dbReference>
<feature type="domain" description="Glycosyltransferase subfamily 4-like N-terminal" evidence="3">
    <location>
        <begin position="13"/>
        <end position="179"/>
    </location>
</feature>
<dbReference type="CDD" id="cd03801">
    <property type="entry name" value="GT4_PimA-like"/>
    <property type="match status" value="1"/>
</dbReference>
<dbReference type="InterPro" id="IPR001296">
    <property type="entry name" value="Glyco_trans_1"/>
</dbReference>
<evidence type="ECO:0000256" key="1">
    <source>
        <dbReference type="ARBA" id="ARBA00022679"/>
    </source>
</evidence>
<dbReference type="PANTHER" id="PTHR46401:SF2">
    <property type="entry name" value="GLYCOSYLTRANSFERASE WBBK-RELATED"/>
    <property type="match status" value="1"/>
</dbReference>
<evidence type="ECO:0000313" key="5">
    <source>
        <dbReference type="Proteomes" id="UP001379533"/>
    </source>
</evidence>
<keyword evidence="5" id="KW-1185">Reference proteome</keyword>